<dbReference type="OrthoDB" id="4238592at2"/>
<keyword evidence="4" id="KW-1185">Reference proteome</keyword>
<evidence type="ECO:0000313" key="4">
    <source>
        <dbReference type="Proteomes" id="UP000248039"/>
    </source>
</evidence>
<evidence type="ECO:0000256" key="2">
    <source>
        <dbReference type="SAM" id="Phobius"/>
    </source>
</evidence>
<dbReference type="AlphaFoldDB" id="A0A2V4NCU8"/>
<reference evidence="3 4" key="1">
    <citation type="submission" date="2018-03" db="EMBL/GenBank/DDBJ databases">
        <title>Bioinformatic expansion and discovery of thiopeptide antibiotics.</title>
        <authorList>
            <person name="Schwalen C.J."/>
            <person name="Hudson G.A."/>
            <person name="Mitchell D.A."/>
        </authorList>
    </citation>
    <scope>NUCLEOTIDE SEQUENCE [LARGE SCALE GENOMIC DNA]</scope>
    <source>
        <strain evidence="3 4">ATCC 21389</strain>
    </source>
</reference>
<dbReference type="RefSeq" id="WP_110668524.1">
    <property type="nucleotide sequence ID" value="NZ_PYBW01000036.1"/>
</dbReference>
<name>A0A2V4NCU8_9ACTN</name>
<gene>
    <name evidence="3" type="ORF">C7C46_11685</name>
</gene>
<dbReference type="EMBL" id="PYBW01000036">
    <property type="protein sequence ID" value="PYC81367.1"/>
    <property type="molecule type" value="Genomic_DNA"/>
</dbReference>
<feature type="compositionally biased region" description="Pro residues" evidence="1">
    <location>
        <begin position="74"/>
        <end position="83"/>
    </location>
</feature>
<protein>
    <submittedName>
        <fullName evidence="3">Uncharacterized protein</fullName>
    </submittedName>
</protein>
<comment type="caution">
    <text evidence="3">The sequence shown here is derived from an EMBL/GenBank/DDBJ whole genome shotgun (WGS) entry which is preliminary data.</text>
</comment>
<feature type="region of interest" description="Disordered" evidence="1">
    <location>
        <begin position="68"/>
        <end position="110"/>
    </location>
</feature>
<evidence type="ECO:0000256" key="1">
    <source>
        <dbReference type="SAM" id="MobiDB-lite"/>
    </source>
</evidence>
<evidence type="ECO:0000313" key="3">
    <source>
        <dbReference type="EMBL" id="PYC81367.1"/>
    </source>
</evidence>
<keyword evidence="2" id="KW-0472">Membrane</keyword>
<organism evidence="3 4">
    <name type="scientific">Streptomyces tateyamensis</name>
    <dbReference type="NCBI Taxonomy" id="565073"/>
    <lineage>
        <taxon>Bacteria</taxon>
        <taxon>Bacillati</taxon>
        <taxon>Actinomycetota</taxon>
        <taxon>Actinomycetes</taxon>
        <taxon>Kitasatosporales</taxon>
        <taxon>Streptomycetaceae</taxon>
        <taxon>Streptomyces</taxon>
    </lineage>
</organism>
<accession>A0A2V4NCU8</accession>
<sequence length="295" mass="31490">MTEQHLDAQPALEAQLADLAGAVPVGPPPLAQLLTGGRRRLRRRRTAAVTATVAACLLLGGTALLGPDHRSAAPVPPAGPPSPSAHGGRTFGPLDPFTPDRAVVGEGTTPSGQHWQAWVARWPAATEQQSLQQAQQIWQEQHAAGNLRLEPTKKSLEGSWVAYLDVCDLYVTVDGVRQPLDAETLVPGRASELNAFASRDQPGLALGRRPLYPPNDHLDNHLGDQWLTFVEVRPEVTRAVVHQADGSTLELRPAALGDSSVHWIAFARSDAAKGGTLELYAADGTLLGSSGHWFE</sequence>
<feature type="transmembrane region" description="Helical" evidence="2">
    <location>
        <begin position="47"/>
        <end position="66"/>
    </location>
</feature>
<keyword evidence="2" id="KW-1133">Transmembrane helix</keyword>
<proteinExistence type="predicted"/>
<keyword evidence="2" id="KW-0812">Transmembrane</keyword>
<dbReference type="Proteomes" id="UP000248039">
    <property type="component" value="Unassembled WGS sequence"/>
</dbReference>